<protein>
    <recommendedName>
        <fullName evidence="4">F-box domain-containing protein</fullName>
    </recommendedName>
</protein>
<dbReference type="EMBL" id="JAYKXP010000013">
    <property type="protein sequence ID" value="KAK7051254.1"/>
    <property type="molecule type" value="Genomic_DNA"/>
</dbReference>
<dbReference type="Proteomes" id="UP001383192">
    <property type="component" value="Unassembled WGS sequence"/>
</dbReference>
<evidence type="ECO:0000313" key="2">
    <source>
        <dbReference type="EMBL" id="KAK7051254.1"/>
    </source>
</evidence>
<proteinExistence type="predicted"/>
<organism evidence="2 3">
    <name type="scientific">Paramarasmius palmivorus</name>
    <dbReference type="NCBI Taxonomy" id="297713"/>
    <lineage>
        <taxon>Eukaryota</taxon>
        <taxon>Fungi</taxon>
        <taxon>Dikarya</taxon>
        <taxon>Basidiomycota</taxon>
        <taxon>Agaricomycotina</taxon>
        <taxon>Agaricomycetes</taxon>
        <taxon>Agaricomycetidae</taxon>
        <taxon>Agaricales</taxon>
        <taxon>Marasmiineae</taxon>
        <taxon>Marasmiaceae</taxon>
        <taxon>Paramarasmius</taxon>
    </lineage>
</organism>
<accession>A0AAW0DKE6</accession>
<evidence type="ECO:0008006" key="4">
    <source>
        <dbReference type="Google" id="ProtNLM"/>
    </source>
</evidence>
<name>A0AAW0DKE6_9AGAR</name>
<dbReference type="AlphaFoldDB" id="A0AAW0DKE6"/>
<evidence type="ECO:0000313" key="3">
    <source>
        <dbReference type="Proteomes" id="UP001383192"/>
    </source>
</evidence>
<reference evidence="2 3" key="1">
    <citation type="submission" date="2024-01" db="EMBL/GenBank/DDBJ databases">
        <title>A draft genome for a cacao thread blight-causing isolate of Paramarasmius palmivorus.</title>
        <authorList>
            <person name="Baruah I.K."/>
            <person name="Bukari Y."/>
            <person name="Amoako-Attah I."/>
            <person name="Meinhardt L.W."/>
            <person name="Bailey B.A."/>
            <person name="Cohen S.P."/>
        </authorList>
    </citation>
    <scope>NUCLEOTIDE SEQUENCE [LARGE SCALE GENOMIC DNA]</scope>
    <source>
        <strain evidence="2 3">GH-12</strain>
    </source>
</reference>
<feature type="coiled-coil region" evidence="1">
    <location>
        <begin position="14"/>
        <end position="41"/>
    </location>
</feature>
<sequence>MAGRDESGYNVCTITEQDDSLSDWNNEIQRIDREIAELHEVEDAAKIVDLKFTRNSLLPAHRVPNEILSEIFLFCSDRGCTWSMLPSWILDKWLWGWILVTQVCQQWRMVALDTAILWSSPNFSHPDWAFVMLDRSRTAPLKIQYSPHNIDPKVLKAMEQALVVHIARVSNLSLGYAEEEDLQHLLSSLGPTPLLRELTLKVHESSFTGSPTILPVHFHESRLTSLSIENLHVSWTDPFFSTLFFLTDLRISLRREAQTPSDTELFHILQQLPGLRKLELDNALRRPMAISSSSLSHQYTNLPKLQYLRVCSTTIPTFIGFLDRIRFPVSTIIHYLNSRFSDLDPESDFEELLLLARKFAELLTPDEPVPHRHGGPEGIRSLVLSNDFPLSFEAWTHGVENIGPVEESIHALATLDSNDMLAGLLSSLRLRNLESLRVSLLQPSFPVAGTTFSTSFGHLKSLFELGLDAGAARKIFPTLCETIKGALSYPNLTWLDLEAVDFRGDPSLLESLLHVCEYRRQRGHTIPYILLHNCNISKAQSTILRHRLTKETLEVVQDEPPWYWNNPDEESETEE</sequence>
<evidence type="ECO:0000256" key="1">
    <source>
        <dbReference type="SAM" id="Coils"/>
    </source>
</evidence>
<keyword evidence="3" id="KW-1185">Reference proteome</keyword>
<dbReference type="Gene3D" id="3.80.10.10">
    <property type="entry name" value="Ribonuclease Inhibitor"/>
    <property type="match status" value="1"/>
</dbReference>
<gene>
    <name evidence="2" type="ORF">VNI00_004754</name>
</gene>
<dbReference type="InterPro" id="IPR032675">
    <property type="entry name" value="LRR_dom_sf"/>
</dbReference>
<keyword evidence="1" id="KW-0175">Coiled coil</keyword>
<dbReference type="SUPFAM" id="SSF52047">
    <property type="entry name" value="RNI-like"/>
    <property type="match status" value="1"/>
</dbReference>
<comment type="caution">
    <text evidence="2">The sequence shown here is derived from an EMBL/GenBank/DDBJ whole genome shotgun (WGS) entry which is preliminary data.</text>
</comment>